<evidence type="ECO:0000256" key="1">
    <source>
        <dbReference type="SAM" id="Phobius"/>
    </source>
</evidence>
<feature type="transmembrane region" description="Helical" evidence="1">
    <location>
        <begin position="15"/>
        <end position="34"/>
    </location>
</feature>
<keyword evidence="3" id="KW-1185">Reference proteome</keyword>
<proteinExistence type="predicted"/>
<reference evidence="2 3" key="1">
    <citation type="journal article" date="2006" name="PLoS Genet.">
        <title>Comparative genomics of emerging human ehrlichiosis agents.</title>
        <authorList>
            <person name="Dunning Hotopp J.C."/>
            <person name="Lin M."/>
            <person name="Madupu R."/>
            <person name="Crabtree J."/>
            <person name="Angiuoli S.V."/>
            <person name="Eisen J.A."/>
            <person name="Seshadri R."/>
            <person name="Ren Q."/>
            <person name="Wu M."/>
            <person name="Utterback T.R."/>
            <person name="Smith S."/>
            <person name="Lewis M."/>
            <person name="Khouri H."/>
            <person name="Zhang C."/>
            <person name="Niu H."/>
            <person name="Lin Q."/>
            <person name="Ohashi N."/>
            <person name="Zhi N."/>
            <person name="Nelson W."/>
            <person name="Brinkac L.M."/>
            <person name="Dodson R.J."/>
            <person name="Rosovitz M.J."/>
            <person name="Sundaram J."/>
            <person name="Daugherty S.C."/>
            <person name="Davidsen T."/>
            <person name="Durkin A.S."/>
            <person name="Gwinn M."/>
            <person name="Haft D.H."/>
            <person name="Selengut J.D."/>
            <person name="Sullivan S.A."/>
            <person name="Zafar N."/>
            <person name="Zhou L."/>
            <person name="Benahmed F."/>
            <person name="Forberger H."/>
            <person name="Halpin R."/>
            <person name="Mulligan S."/>
            <person name="Robinson J."/>
            <person name="White O."/>
            <person name="Rikihisa Y."/>
            <person name="Tettelin H."/>
        </authorList>
    </citation>
    <scope>NUCLEOTIDE SEQUENCE [LARGE SCALE GENOMIC DNA]</scope>
    <source>
        <strain evidence="3">ATCC CRL-10679 / Arkansas</strain>
    </source>
</reference>
<dbReference type="HOGENOM" id="CLU_3364707_0_0_5"/>
<protein>
    <submittedName>
        <fullName evidence="2">Uncharacterized protein</fullName>
    </submittedName>
</protein>
<keyword evidence="1" id="KW-0812">Transmembrane</keyword>
<sequence length="35" mass="4219">MMKEFNVYRLYVEESMMICCVLLTVLHCVIMICFL</sequence>
<dbReference type="EMBL" id="CP000236">
    <property type="protein sequence ID" value="ABD45191.1"/>
    <property type="molecule type" value="Genomic_DNA"/>
</dbReference>
<dbReference type="KEGG" id="ech:ECH_0933"/>
<dbReference type="Proteomes" id="UP000008320">
    <property type="component" value="Chromosome"/>
</dbReference>
<keyword evidence="1" id="KW-0472">Membrane</keyword>
<dbReference type="AlphaFoldDB" id="Q2GFR0"/>
<keyword evidence="1" id="KW-1133">Transmembrane helix</keyword>
<gene>
    <name evidence="2" type="ordered locus">ECH_0933</name>
</gene>
<organism evidence="2 3">
    <name type="scientific">Ehrlichia chaffeensis (strain ATCC CRL-10679 / Arkansas)</name>
    <dbReference type="NCBI Taxonomy" id="205920"/>
    <lineage>
        <taxon>Bacteria</taxon>
        <taxon>Pseudomonadati</taxon>
        <taxon>Pseudomonadota</taxon>
        <taxon>Alphaproteobacteria</taxon>
        <taxon>Rickettsiales</taxon>
        <taxon>Anaplasmataceae</taxon>
        <taxon>Ehrlichia</taxon>
    </lineage>
</organism>
<evidence type="ECO:0000313" key="2">
    <source>
        <dbReference type="EMBL" id="ABD45191.1"/>
    </source>
</evidence>
<accession>Q2GFR0</accession>
<evidence type="ECO:0000313" key="3">
    <source>
        <dbReference type="Proteomes" id="UP000008320"/>
    </source>
</evidence>
<name>Q2GFR0_EHRCR</name>